<accession>A0A164GH02</accession>
<protein>
    <submittedName>
        <fullName evidence="1">Uncharacterized protein</fullName>
    </submittedName>
</protein>
<name>A0A164GH02_9CRUS</name>
<reference evidence="1 2" key="1">
    <citation type="submission" date="2016-03" db="EMBL/GenBank/DDBJ databases">
        <title>EvidentialGene: Evidence-directed Construction of Genes on Genomes.</title>
        <authorList>
            <person name="Gilbert D.G."/>
            <person name="Choi J.-H."/>
            <person name="Mockaitis K."/>
            <person name="Colbourne J."/>
            <person name="Pfrender M."/>
        </authorList>
    </citation>
    <scope>NUCLEOTIDE SEQUENCE [LARGE SCALE GENOMIC DNA]</scope>
    <source>
        <strain evidence="1 2">Xinb3</strain>
        <tissue evidence="1">Complete organism</tissue>
    </source>
</reference>
<proteinExistence type="predicted"/>
<dbReference type="Proteomes" id="UP000076858">
    <property type="component" value="Unassembled WGS sequence"/>
</dbReference>
<gene>
    <name evidence="1" type="ORF">APZ42_005400</name>
</gene>
<evidence type="ECO:0000313" key="1">
    <source>
        <dbReference type="EMBL" id="KZR98947.1"/>
    </source>
</evidence>
<organism evidence="1 2">
    <name type="scientific">Daphnia magna</name>
    <dbReference type="NCBI Taxonomy" id="35525"/>
    <lineage>
        <taxon>Eukaryota</taxon>
        <taxon>Metazoa</taxon>
        <taxon>Ecdysozoa</taxon>
        <taxon>Arthropoda</taxon>
        <taxon>Crustacea</taxon>
        <taxon>Branchiopoda</taxon>
        <taxon>Diplostraca</taxon>
        <taxon>Cladocera</taxon>
        <taxon>Anomopoda</taxon>
        <taxon>Daphniidae</taxon>
        <taxon>Daphnia</taxon>
    </lineage>
</organism>
<keyword evidence="2" id="KW-1185">Reference proteome</keyword>
<comment type="caution">
    <text evidence="1">The sequence shown here is derived from an EMBL/GenBank/DDBJ whole genome shotgun (WGS) entry which is preliminary data.</text>
</comment>
<sequence length="276" mass="30939">MGNSRGFLTSKGHVHLPQCTVKPSRSKVHLNDSTYNNVRSIICEMVFVKLTLVNIEDPLKETCLVEDNWEEFTTEENTSLSMSASISRMNNDSGFEGVCIEKEGQIQVVETSVSKTPSTFVILEEADGNLQSQPLPNMENTHEFVREDNVLPTHVPDKRNKGIRAAATMNQKIDKKSFTLPNYFGTAVDGKMTMNRRLNHLDFQAITRVLALAISEHTIAPTTDCLKWVVSKLFDTYGKAIMADPNNEDVSMVTRTPFQTGETKGWSETFRKGRSS</sequence>
<dbReference type="AlphaFoldDB" id="A0A164GH02"/>
<dbReference type="EMBL" id="LRGB01015249">
    <property type="protein sequence ID" value="KZR98947.1"/>
    <property type="molecule type" value="Genomic_DNA"/>
</dbReference>
<evidence type="ECO:0000313" key="2">
    <source>
        <dbReference type="Proteomes" id="UP000076858"/>
    </source>
</evidence>